<sequence>MTTKHQIMLIEDNQEFRSVLEFSLSGESDMEIGRQCSSAEFALRVLENEPADKAPTLILLDLNLTGMTGIEALPALKKIAPQTPIIILSQSNKETDVLTAIAKGASGYLLKSSTVDQIIDAIREVIAGGSSLDPKVASYLLKQIREHAPDDDVNTILTSREREVLELLAEGYVKKEISDKLGISYRTVDTHIRHIYEKLHVNNGPAAVNVAHKLGLFQ</sequence>
<proteinExistence type="predicted"/>
<dbReference type="SUPFAM" id="SSF46894">
    <property type="entry name" value="C-terminal effector domain of the bipartite response regulators"/>
    <property type="match status" value="1"/>
</dbReference>
<dbReference type="InterPro" id="IPR001789">
    <property type="entry name" value="Sig_transdc_resp-reg_receiver"/>
</dbReference>
<evidence type="ECO:0000313" key="7">
    <source>
        <dbReference type="Proteomes" id="UP001243717"/>
    </source>
</evidence>
<dbReference type="InterPro" id="IPR039420">
    <property type="entry name" value="WalR-like"/>
</dbReference>
<accession>A0ABU1ALF7</accession>
<dbReference type="Pfam" id="PF00072">
    <property type="entry name" value="Response_reg"/>
    <property type="match status" value="1"/>
</dbReference>
<dbReference type="InterPro" id="IPR000792">
    <property type="entry name" value="Tscrpt_reg_LuxR_C"/>
</dbReference>
<gene>
    <name evidence="6" type="ORF">QEH59_14490</name>
</gene>
<dbReference type="CDD" id="cd06170">
    <property type="entry name" value="LuxR_C_like"/>
    <property type="match status" value="1"/>
</dbReference>
<dbReference type="Proteomes" id="UP001243717">
    <property type="component" value="Unassembled WGS sequence"/>
</dbReference>
<evidence type="ECO:0000259" key="4">
    <source>
        <dbReference type="PROSITE" id="PS50043"/>
    </source>
</evidence>
<dbReference type="PROSITE" id="PS50043">
    <property type="entry name" value="HTH_LUXR_2"/>
    <property type="match status" value="1"/>
</dbReference>
<dbReference type="SMART" id="SM00448">
    <property type="entry name" value="REC"/>
    <property type="match status" value="1"/>
</dbReference>
<dbReference type="InterPro" id="IPR016032">
    <property type="entry name" value="Sig_transdc_resp-reg_C-effctor"/>
</dbReference>
<protein>
    <submittedName>
        <fullName evidence="6">Response regulator transcription factor</fullName>
    </submittedName>
</protein>
<keyword evidence="2" id="KW-0238">DNA-binding</keyword>
<dbReference type="EMBL" id="JARXIC010000028">
    <property type="protein sequence ID" value="MDQ8195639.1"/>
    <property type="molecule type" value="Genomic_DNA"/>
</dbReference>
<feature type="domain" description="Response regulatory" evidence="5">
    <location>
        <begin position="6"/>
        <end position="126"/>
    </location>
</feature>
<dbReference type="SUPFAM" id="SSF52172">
    <property type="entry name" value="CheY-like"/>
    <property type="match status" value="1"/>
</dbReference>
<evidence type="ECO:0000256" key="3">
    <source>
        <dbReference type="PROSITE-ProRule" id="PRU00169"/>
    </source>
</evidence>
<dbReference type="PROSITE" id="PS50110">
    <property type="entry name" value="RESPONSE_REGULATORY"/>
    <property type="match status" value="1"/>
</dbReference>
<dbReference type="InterPro" id="IPR058245">
    <property type="entry name" value="NreC/VraR/RcsB-like_REC"/>
</dbReference>
<keyword evidence="1 3" id="KW-0597">Phosphoprotein</keyword>
<name>A0ABU1ALF7_9BACT</name>
<dbReference type="InterPro" id="IPR011006">
    <property type="entry name" value="CheY-like_superfamily"/>
</dbReference>
<dbReference type="Pfam" id="PF00196">
    <property type="entry name" value="GerE"/>
    <property type="match status" value="1"/>
</dbReference>
<comment type="caution">
    <text evidence="6">The sequence shown here is derived from an EMBL/GenBank/DDBJ whole genome shotgun (WGS) entry which is preliminary data.</text>
</comment>
<feature type="modified residue" description="4-aspartylphosphate" evidence="3">
    <location>
        <position position="61"/>
    </location>
</feature>
<evidence type="ECO:0000256" key="1">
    <source>
        <dbReference type="ARBA" id="ARBA00022553"/>
    </source>
</evidence>
<evidence type="ECO:0000313" key="6">
    <source>
        <dbReference type="EMBL" id="MDQ8195639.1"/>
    </source>
</evidence>
<dbReference type="PANTHER" id="PTHR43214">
    <property type="entry name" value="TWO-COMPONENT RESPONSE REGULATOR"/>
    <property type="match status" value="1"/>
</dbReference>
<dbReference type="SMART" id="SM00421">
    <property type="entry name" value="HTH_LUXR"/>
    <property type="match status" value="1"/>
</dbReference>
<dbReference type="CDD" id="cd17535">
    <property type="entry name" value="REC_NarL-like"/>
    <property type="match status" value="1"/>
</dbReference>
<feature type="domain" description="HTH luxR-type" evidence="4">
    <location>
        <begin position="150"/>
        <end position="215"/>
    </location>
</feature>
<reference evidence="6 7" key="1">
    <citation type="submission" date="2023-04" db="EMBL/GenBank/DDBJ databases">
        <title>A novel bacteria isolated from coastal sediment.</title>
        <authorList>
            <person name="Liu X.-J."/>
            <person name="Du Z.-J."/>
        </authorList>
    </citation>
    <scope>NUCLEOTIDE SEQUENCE [LARGE SCALE GENOMIC DNA]</scope>
    <source>
        <strain evidence="6 7">SDUM461004</strain>
    </source>
</reference>
<dbReference type="PANTHER" id="PTHR43214:SF42">
    <property type="entry name" value="TRANSCRIPTIONAL REGULATORY PROTEIN DESR"/>
    <property type="match status" value="1"/>
</dbReference>
<evidence type="ECO:0000256" key="2">
    <source>
        <dbReference type="ARBA" id="ARBA00023125"/>
    </source>
</evidence>
<dbReference type="Gene3D" id="3.40.50.2300">
    <property type="match status" value="1"/>
</dbReference>
<keyword evidence="7" id="KW-1185">Reference proteome</keyword>
<dbReference type="RefSeq" id="WP_308986089.1">
    <property type="nucleotide sequence ID" value="NZ_JARXIC010000028.1"/>
</dbReference>
<organism evidence="6 7">
    <name type="scientific">Thalassobacterium sedimentorum</name>
    <dbReference type="NCBI Taxonomy" id="3041258"/>
    <lineage>
        <taxon>Bacteria</taxon>
        <taxon>Pseudomonadati</taxon>
        <taxon>Verrucomicrobiota</taxon>
        <taxon>Opitutia</taxon>
        <taxon>Puniceicoccales</taxon>
        <taxon>Coraliomargaritaceae</taxon>
        <taxon>Thalassobacterium</taxon>
    </lineage>
</organism>
<evidence type="ECO:0000259" key="5">
    <source>
        <dbReference type="PROSITE" id="PS50110"/>
    </source>
</evidence>
<dbReference type="PRINTS" id="PR00038">
    <property type="entry name" value="HTHLUXR"/>
</dbReference>